<dbReference type="Gene3D" id="1.25.40.10">
    <property type="entry name" value="Tetratricopeptide repeat domain"/>
    <property type="match status" value="4"/>
</dbReference>
<feature type="repeat" description="PPR" evidence="2">
    <location>
        <begin position="558"/>
        <end position="592"/>
    </location>
</feature>
<gene>
    <name evidence="4" type="ORF">TIFTF001_014432</name>
</gene>
<keyword evidence="1" id="KW-0677">Repeat</keyword>
<accession>A0AA88A5C6</accession>
<dbReference type="Proteomes" id="UP001187192">
    <property type="component" value="Unassembled WGS sequence"/>
</dbReference>
<feature type="region of interest" description="Disordered" evidence="3">
    <location>
        <begin position="24"/>
        <end position="47"/>
    </location>
</feature>
<evidence type="ECO:0000256" key="3">
    <source>
        <dbReference type="SAM" id="MobiDB-lite"/>
    </source>
</evidence>
<evidence type="ECO:0008006" key="6">
    <source>
        <dbReference type="Google" id="ProtNLM"/>
    </source>
</evidence>
<keyword evidence="5" id="KW-1185">Reference proteome</keyword>
<comment type="caution">
    <text evidence="4">The sequence shown here is derived from an EMBL/GenBank/DDBJ whole genome shotgun (WGS) entry which is preliminary data.</text>
</comment>
<evidence type="ECO:0000256" key="2">
    <source>
        <dbReference type="PROSITE-ProRule" id="PRU00708"/>
    </source>
</evidence>
<dbReference type="EMBL" id="BTGU01000020">
    <property type="protein sequence ID" value="GMN45255.1"/>
    <property type="molecule type" value="Genomic_DNA"/>
</dbReference>
<proteinExistence type="predicted"/>
<feature type="repeat" description="PPR" evidence="2">
    <location>
        <begin position="527"/>
        <end position="557"/>
    </location>
</feature>
<evidence type="ECO:0000256" key="1">
    <source>
        <dbReference type="ARBA" id="ARBA00022737"/>
    </source>
</evidence>
<dbReference type="Pfam" id="PF13041">
    <property type="entry name" value="PPR_2"/>
    <property type="match status" value="3"/>
</dbReference>
<dbReference type="Pfam" id="PF01535">
    <property type="entry name" value="PPR"/>
    <property type="match status" value="5"/>
</dbReference>
<dbReference type="PROSITE" id="PS51375">
    <property type="entry name" value="PPR"/>
    <property type="match status" value="7"/>
</dbReference>
<name>A0AA88A5C6_FICCA</name>
<dbReference type="FunFam" id="1.25.40.10:FF:000073">
    <property type="entry name" value="Pentatricopeptide repeat-containing protein chloroplastic"/>
    <property type="match status" value="1"/>
</dbReference>
<dbReference type="AlphaFoldDB" id="A0AA88A5C6"/>
<feature type="repeat" description="PPR" evidence="2">
    <location>
        <begin position="155"/>
        <end position="189"/>
    </location>
</feature>
<dbReference type="InterPro" id="IPR002885">
    <property type="entry name" value="PPR_rpt"/>
</dbReference>
<dbReference type="PANTHER" id="PTHR24015">
    <property type="entry name" value="OS07G0578800 PROTEIN-RELATED"/>
    <property type="match status" value="1"/>
</dbReference>
<feature type="repeat" description="PPR" evidence="2">
    <location>
        <begin position="457"/>
        <end position="491"/>
    </location>
</feature>
<dbReference type="InterPro" id="IPR046960">
    <property type="entry name" value="PPR_At4g14850-like_plant"/>
</dbReference>
<dbReference type="InterPro" id="IPR011990">
    <property type="entry name" value="TPR-like_helical_dom_sf"/>
</dbReference>
<feature type="repeat" description="PPR" evidence="2">
    <location>
        <begin position="255"/>
        <end position="289"/>
    </location>
</feature>
<evidence type="ECO:0000313" key="4">
    <source>
        <dbReference type="EMBL" id="GMN45255.1"/>
    </source>
</evidence>
<reference evidence="4" key="1">
    <citation type="submission" date="2023-07" db="EMBL/GenBank/DDBJ databases">
        <title>draft genome sequence of fig (Ficus carica).</title>
        <authorList>
            <person name="Takahashi T."/>
            <person name="Nishimura K."/>
        </authorList>
    </citation>
    <scope>NUCLEOTIDE SEQUENCE</scope>
</reference>
<dbReference type="GO" id="GO:0003723">
    <property type="term" value="F:RNA binding"/>
    <property type="evidence" value="ECO:0007669"/>
    <property type="project" value="InterPro"/>
</dbReference>
<dbReference type="PANTHER" id="PTHR24015:SF739">
    <property type="entry name" value="OS03G0644200 PROTEIN"/>
    <property type="match status" value="1"/>
</dbReference>
<dbReference type="NCBIfam" id="TIGR00756">
    <property type="entry name" value="PPR"/>
    <property type="match status" value="7"/>
</dbReference>
<organism evidence="4 5">
    <name type="scientific">Ficus carica</name>
    <name type="common">Common fig</name>
    <dbReference type="NCBI Taxonomy" id="3494"/>
    <lineage>
        <taxon>Eukaryota</taxon>
        <taxon>Viridiplantae</taxon>
        <taxon>Streptophyta</taxon>
        <taxon>Embryophyta</taxon>
        <taxon>Tracheophyta</taxon>
        <taxon>Spermatophyta</taxon>
        <taxon>Magnoliopsida</taxon>
        <taxon>eudicotyledons</taxon>
        <taxon>Gunneridae</taxon>
        <taxon>Pentapetalae</taxon>
        <taxon>rosids</taxon>
        <taxon>fabids</taxon>
        <taxon>Rosales</taxon>
        <taxon>Moraceae</taxon>
        <taxon>Ficeae</taxon>
        <taxon>Ficus</taxon>
    </lineage>
</organism>
<protein>
    <recommendedName>
        <fullName evidence="6">Pentatricopeptide repeat-containing protein</fullName>
    </recommendedName>
</protein>
<feature type="compositionally biased region" description="Polar residues" evidence="3">
    <location>
        <begin position="28"/>
        <end position="39"/>
    </location>
</feature>
<dbReference type="FunFam" id="1.25.40.10:FF:000730">
    <property type="entry name" value="Pentatricopeptide repeat-containing protein, chloroplastic"/>
    <property type="match status" value="1"/>
</dbReference>
<feature type="repeat" description="PPR" evidence="2">
    <location>
        <begin position="124"/>
        <end position="154"/>
    </location>
</feature>
<dbReference type="FunFam" id="1.25.40.10:FF:000285">
    <property type="entry name" value="Pentatricopeptide repeat-containing protein, chloroplastic"/>
    <property type="match status" value="2"/>
</dbReference>
<evidence type="ECO:0000313" key="5">
    <source>
        <dbReference type="Proteomes" id="UP001187192"/>
    </source>
</evidence>
<sequence length="624" mass="70361">MLSSNFLSPRINFNLSQPPPLLAIQPTKLPTRTESSNSRRSQKPGRSKNFRCFSCGNSFSLYNFPTFDDFSSFRENPDSESSGYQSVGQNLCPSLLAVWLRSSRGLKDVKRVHAVVLKCLRNLDAYVYNNLICVYFRFEKISEARNVFDKMPLRNVVTWTAVINGYMSFGFDDEALSLFRDSIENGVRPNEKMFVCLLNLCSKRKDFELGRKIHAGVVKGRRSNMIVDSLIVKFYGQCGDLLGAFRKFDQMSKRDVVCWTTMITACSQQGNGKEAFSLFLRMLNEGFCPNEFTVCGVLKACGDEKELNFGRQLHGAIVKKIYKNDVLVGTSLVDMYAKCGEIVDSRNVFNKMRHRNTVTWTSVIAGYARKGLGHEALKLFRVMKKRNISANHLTIVSILKACGSIRESLTGREVHAQIVKNSVETNLYLGNTLVWFYCRCGEYSNATKVLQQMPIRDVFSWTALISGCANLGHESEALEFLKEMMEEGVEPNSFTYSSALKACAKMEAVLHGRLIHSSANKTPSMSNVFVGNALIYMYAKCGNVAEAFQVFDNMPERNLVVWKSMIVGYARNGLCREALRLMYRMKAEGFEVDDYILTTVLTSCGDGDVEWDTDHSSVCRLQPG</sequence>
<dbReference type="GO" id="GO:0009451">
    <property type="term" value="P:RNA modification"/>
    <property type="evidence" value="ECO:0007669"/>
    <property type="project" value="InterPro"/>
</dbReference>
<feature type="repeat" description="PPR" evidence="2">
    <location>
        <begin position="356"/>
        <end position="390"/>
    </location>
</feature>